<dbReference type="InterPro" id="IPR049730">
    <property type="entry name" value="SNF2/RAD54-like_C"/>
</dbReference>
<sequence>MQPPIRFDRKWLHPFLSQVETNQHWSTWERFQLALEAAKAEAIPSFESIQCLKQIRGFEPLPHQIEVAKRVINEMHGRAILADEVGLGKTIEASLILKEYIIRGLVKRALILVPSSLVLQWTRELNQKFQIPAIAQKKAWMWDKYDILVASIDTAKREPHREQTLNQHYDLVIVDEAHKLKNRRTKNWQFINQLQKKYCLLLTATPIQNEINELYNLVTLLKPGQLGKQSQFQSNYVAGKRKAKNEKRLQEEIRRVLIRNRRSDQQLPMTKRIVKTITIELSSDERALYDAITRFVRQKYHKFLDMKNMLSLLVLQKEVCSSRDAVFHTLFKLLQKGAKGQSEISPEVSHLIQLLRNVKYSSKVKTAVELIRRLSPEKVVLFTEYRATQEMLMRELLNAGIQAVPFRGGFNRNKKDWMMELFQKRSQVMVATEAGGEGINLQFCQHMINYDMPWNPMRVEQRIGRIHRLGQTRDVHIYNFATVDTIEEHIIWLLHEKINLFESIIGELEMILEKMESKEGVENSLMRIMLEADNDRQIREQLSRWGDSFFKAKEVVQKEQREKEDVLLYGSSPSQKMDRTVSPSLRVPDY</sequence>
<dbReference type="CDD" id="cd18011">
    <property type="entry name" value="DEXDc_RapA"/>
    <property type="match status" value="1"/>
</dbReference>
<dbReference type="Gene3D" id="3.40.50.10810">
    <property type="entry name" value="Tandem AAA-ATPase domain"/>
    <property type="match status" value="1"/>
</dbReference>
<dbReference type="Pfam" id="PF00271">
    <property type="entry name" value="Helicase_C"/>
    <property type="match status" value="1"/>
</dbReference>
<dbReference type="InterPro" id="IPR001650">
    <property type="entry name" value="Helicase_C-like"/>
</dbReference>
<evidence type="ECO:0000256" key="2">
    <source>
        <dbReference type="ARBA" id="ARBA00022801"/>
    </source>
</evidence>
<dbReference type="CDD" id="cd18793">
    <property type="entry name" value="SF2_C_SNF"/>
    <property type="match status" value="1"/>
</dbReference>
<dbReference type="InterPro" id="IPR057342">
    <property type="entry name" value="DEXDc_RapA"/>
</dbReference>
<keyword evidence="3 8" id="KW-0347">Helicase</keyword>
<proteinExistence type="predicted"/>
<dbReference type="PROSITE" id="PS51192">
    <property type="entry name" value="HELICASE_ATP_BIND_1"/>
    <property type="match status" value="1"/>
</dbReference>
<dbReference type="GO" id="GO:0004386">
    <property type="term" value="F:helicase activity"/>
    <property type="evidence" value="ECO:0007669"/>
    <property type="project" value="UniProtKB-KW"/>
</dbReference>
<evidence type="ECO:0000313" key="9">
    <source>
        <dbReference type="Proteomes" id="UP000538292"/>
    </source>
</evidence>
<keyword evidence="2" id="KW-0378">Hydrolase</keyword>
<gene>
    <name evidence="8" type="ORF">H2C83_00725</name>
</gene>
<dbReference type="Gene3D" id="3.40.50.300">
    <property type="entry name" value="P-loop containing nucleotide triphosphate hydrolases"/>
    <property type="match status" value="1"/>
</dbReference>
<evidence type="ECO:0000259" key="6">
    <source>
        <dbReference type="PROSITE" id="PS51192"/>
    </source>
</evidence>
<dbReference type="InterPro" id="IPR027417">
    <property type="entry name" value="P-loop_NTPase"/>
</dbReference>
<dbReference type="EMBL" id="JACEOL010000002">
    <property type="protein sequence ID" value="MBA4600870.1"/>
    <property type="molecule type" value="Genomic_DNA"/>
</dbReference>
<dbReference type="PROSITE" id="PS51194">
    <property type="entry name" value="HELICASE_CTER"/>
    <property type="match status" value="1"/>
</dbReference>
<accession>A0A7W1XPP8</accession>
<dbReference type="InterPro" id="IPR038718">
    <property type="entry name" value="SNF2-like_sf"/>
</dbReference>
<dbReference type="InterPro" id="IPR014001">
    <property type="entry name" value="Helicase_ATP-bd"/>
</dbReference>
<dbReference type="Proteomes" id="UP000538292">
    <property type="component" value="Unassembled WGS sequence"/>
</dbReference>
<name>A0A7W1XPP8_9BACL</name>
<evidence type="ECO:0000256" key="3">
    <source>
        <dbReference type="ARBA" id="ARBA00022806"/>
    </source>
</evidence>
<keyword evidence="9" id="KW-1185">Reference proteome</keyword>
<dbReference type="PANTHER" id="PTHR10799">
    <property type="entry name" value="SNF2/RAD54 HELICASE FAMILY"/>
    <property type="match status" value="1"/>
</dbReference>
<dbReference type="SUPFAM" id="SSF52540">
    <property type="entry name" value="P-loop containing nucleoside triphosphate hydrolases"/>
    <property type="match status" value="2"/>
</dbReference>
<evidence type="ECO:0000256" key="5">
    <source>
        <dbReference type="SAM" id="MobiDB-lite"/>
    </source>
</evidence>
<dbReference type="SMART" id="SM00487">
    <property type="entry name" value="DEXDc"/>
    <property type="match status" value="1"/>
</dbReference>
<dbReference type="AlphaFoldDB" id="A0A7W1XPP8"/>
<feature type="domain" description="Helicase C-terminal" evidence="7">
    <location>
        <begin position="363"/>
        <end position="526"/>
    </location>
</feature>
<feature type="domain" description="Helicase ATP-binding" evidence="6">
    <location>
        <begin position="70"/>
        <end position="224"/>
    </location>
</feature>
<dbReference type="Pfam" id="PF00176">
    <property type="entry name" value="SNF2-rel_dom"/>
    <property type="match status" value="1"/>
</dbReference>
<dbReference type="GO" id="GO:0016787">
    <property type="term" value="F:hydrolase activity"/>
    <property type="evidence" value="ECO:0007669"/>
    <property type="project" value="UniProtKB-KW"/>
</dbReference>
<dbReference type="InterPro" id="IPR000330">
    <property type="entry name" value="SNF2_N"/>
</dbReference>
<evidence type="ECO:0000256" key="4">
    <source>
        <dbReference type="ARBA" id="ARBA00022840"/>
    </source>
</evidence>
<keyword evidence="1" id="KW-0547">Nucleotide-binding</keyword>
<organism evidence="8 9">
    <name type="scientific">Thermoactinomyces mirandus</name>
    <dbReference type="NCBI Taxonomy" id="2756294"/>
    <lineage>
        <taxon>Bacteria</taxon>
        <taxon>Bacillati</taxon>
        <taxon>Bacillota</taxon>
        <taxon>Bacilli</taxon>
        <taxon>Bacillales</taxon>
        <taxon>Thermoactinomycetaceae</taxon>
        <taxon>Thermoactinomyces</taxon>
    </lineage>
</organism>
<keyword evidence="4" id="KW-0067">ATP-binding</keyword>
<reference evidence="8 9" key="1">
    <citation type="submission" date="2020-07" db="EMBL/GenBank/DDBJ databases">
        <title>Thermoactinomyces phylogeny.</title>
        <authorList>
            <person name="Dunlap C."/>
        </authorList>
    </citation>
    <scope>NUCLEOTIDE SEQUENCE [LARGE SCALE GENOMIC DNA]</scope>
    <source>
        <strain evidence="8 9">AMNI-1</strain>
    </source>
</reference>
<dbReference type="GO" id="GO:0005524">
    <property type="term" value="F:ATP binding"/>
    <property type="evidence" value="ECO:0007669"/>
    <property type="project" value="UniProtKB-KW"/>
</dbReference>
<evidence type="ECO:0000313" key="8">
    <source>
        <dbReference type="EMBL" id="MBA4600870.1"/>
    </source>
</evidence>
<protein>
    <submittedName>
        <fullName evidence="8">DEAD/DEAH box helicase</fullName>
    </submittedName>
</protein>
<feature type="region of interest" description="Disordered" evidence="5">
    <location>
        <begin position="567"/>
        <end position="590"/>
    </location>
</feature>
<evidence type="ECO:0000259" key="7">
    <source>
        <dbReference type="PROSITE" id="PS51194"/>
    </source>
</evidence>
<evidence type="ECO:0000256" key="1">
    <source>
        <dbReference type="ARBA" id="ARBA00022741"/>
    </source>
</evidence>
<comment type="caution">
    <text evidence="8">The sequence shown here is derived from an EMBL/GenBank/DDBJ whole genome shotgun (WGS) entry which is preliminary data.</text>
</comment>
<dbReference type="SMART" id="SM00490">
    <property type="entry name" value="HELICc"/>
    <property type="match status" value="1"/>
</dbReference>